<gene>
    <name evidence="2" type="ORF">QWJ41_15615</name>
</gene>
<feature type="transmembrane region" description="Helical" evidence="1">
    <location>
        <begin position="53"/>
        <end position="73"/>
    </location>
</feature>
<dbReference type="RefSeq" id="WP_302709323.1">
    <property type="nucleotide sequence ID" value="NZ_JAULSC010000017.1"/>
</dbReference>
<dbReference type="Proteomes" id="UP001168363">
    <property type="component" value="Unassembled WGS sequence"/>
</dbReference>
<keyword evidence="1" id="KW-1133">Transmembrane helix</keyword>
<feature type="transmembrane region" description="Helical" evidence="1">
    <location>
        <begin position="12"/>
        <end position="33"/>
    </location>
</feature>
<name>A0ABT8TUY3_9ACTN</name>
<comment type="caution">
    <text evidence="2">The sequence shown here is derived from an EMBL/GenBank/DDBJ whole genome shotgun (WGS) entry which is preliminary data.</text>
</comment>
<keyword evidence="3" id="KW-1185">Reference proteome</keyword>
<dbReference type="EMBL" id="JAULSC010000017">
    <property type="protein sequence ID" value="MDO3397154.1"/>
    <property type="molecule type" value="Genomic_DNA"/>
</dbReference>
<keyword evidence="1" id="KW-0812">Transmembrane</keyword>
<reference evidence="2" key="1">
    <citation type="submission" date="2023-06" db="EMBL/GenBank/DDBJ databases">
        <title>Genome sequence of Nocardioides sp. SOB44.</title>
        <authorList>
            <person name="Zhang G."/>
        </authorList>
    </citation>
    <scope>NUCLEOTIDE SEQUENCE</scope>
    <source>
        <strain evidence="2">SOB44</strain>
    </source>
</reference>
<evidence type="ECO:0008006" key="4">
    <source>
        <dbReference type="Google" id="ProtNLM"/>
    </source>
</evidence>
<organism evidence="2 3">
    <name type="scientific">Nocardioides cremeus</name>
    <dbReference type="NCBI Taxonomy" id="3058044"/>
    <lineage>
        <taxon>Bacteria</taxon>
        <taxon>Bacillati</taxon>
        <taxon>Actinomycetota</taxon>
        <taxon>Actinomycetes</taxon>
        <taxon>Propionibacteriales</taxon>
        <taxon>Nocardioidaceae</taxon>
        <taxon>Nocardioides</taxon>
    </lineage>
</organism>
<feature type="transmembrane region" description="Helical" evidence="1">
    <location>
        <begin position="79"/>
        <end position="99"/>
    </location>
</feature>
<evidence type="ECO:0000313" key="2">
    <source>
        <dbReference type="EMBL" id="MDO3397154.1"/>
    </source>
</evidence>
<feature type="transmembrane region" description="Helical" evidence="1">
    <location>
        <begin position="120"/>
        <end position="141"/>
    </location>
</feature>
<proteinExistence type="predicted"/>
<evidence type="ECO:0000313" key="3">
    <source>
        <dbReference type="Proteomes" id="UP001168363"/>
    </source>
</evidence>
<keyword evidence="1" id="KW-0472">Membrane</keyword>
<accession>A0ABT8TUY3</accession>
<protein>
    <recommendedName>
        <fullName evidence="4">DUF1772 domain-containing protein</fullName>
    </recommendedName>
</protein>
<sequence>MSAASTPEVVLALVTTAHLGFQATVTVLVYPALARLAGEPQWGRAHEQHSRRIAPLVAVLYPALVLSGAWLVVDGPGAAGWVALLGVAVAIGATAVSAAPTHGRLGREGPTPALVRRLLLADRVRLAGAVVAAAGAGLVVLA</sequence>
<evidence type="ECO:0000256" key="1">
    <source>
        <dbReference type="SAM" id="Phobius"/>
    </source>
</evidence>